<protein>
    <recommendedName>
        <fullName evidence="6">Transcription initiation factor IIA subunit 2</fullName>
    </recommendedName>
</protein>
<evidence type="ECO:0000256" key="3">
    <source>
        <dbReference type="ARBA" id="ARBA00023015"/>
    </source>
</evidence>
<accession>A0A2P6Q585</accession>
<evidence type="ECO:0000313" key="9">
    <source>
        <dbReference type="EMBL" id="PRQ29340.1"/>
    </source>
</evidence>
<keyword evidence="3 6" id="KW-0805">Transcription regulation</keyword>
<dbReference type="InterPro" id="IPR015872">
    <property type="entry name" value="TFIIA_gsu_N"/>
</dbReference>
<dbReference type="Pfam" id="PF02268">
    <property type="entry name" value="TFIIA_gamma_N"/>
    <property type="match status" value="1"/>
</dbReference>
<dbReference type="PIRSF" id="PIRSF009415">
    <property type="entry name" value="Hum_TFIIA_gamma"/>
    <property type="match status" value="1"/>
</dbReference>
<dbReference type="EMBL" id="PDCK01000043">
    <property type="protein sequence ID" value="PRQ29340.1"/>
    <property type="molecule type" value="Genomic_DNA"/>
</dbReference>
<evidence type="ECO:0000256" key="5">
    <source>
        <dbReference type="ARBA" id="ARBA00023242"/>
    </source>
</evidence>
<dbReference type="CDD" id="cd10145">
    <property type="entry name" value="TFIIA_gamma_N"/>
    <property type="match status" value="1"/>
</dbReference>
<dbReference type="Gramene" id="PRQ29340">
    <property type="protein sequence ID" value="PRQ29340"/>
    <property type="gene ID" value="RchiOBHm_Chr5g0012851"/>
</dbReference>
<comment type="similarity">
    <text evidence="2 6">Belongs to the TFIIA subunit 2 family.</text>
</comment>
<dbReference type="STRING" id="74649.A0A2P6Q585"/>
<evidence type="ECO:0000259" key="8">
    <source>
        <dbReference type="Pfam" id="PF02751"/>
    </source>
</evidence>
<dbReference type="InterPro" id="IPR009088">
    <property type="entry name" value="TFIIA_b-brl"/>
</dbReference>
<dbReference type="SUPFAM" id="SSF47396">
    <property type="entry name" value="Transcription factor IIA (TFIIA), alpha-helical domain"/>
    <property type="match status" value="1"/>
</dbReference>
<dbReference type="Pfam" id="PF02751">
    <property type="entry name" value="TFIIA_gamma_C"/>
    <property type="match status" value="1"/>
</dbReference>
<dbReference type="AlphaFoldDB" id="A0A2P6Q585"/>
<dbReference type="Gene3D" id="2.30.18.10">
    <property type="entry name" value="Transcription factor IIA (TFIIA), beta-barrel domain"/>
    <property type="match status" value="1"/>
</dbReference>
<keyword evidence="9" id="KW-0648">Protein biosynthesis</keyword>
<dbReference type="GO" id="GO:0005672">
    <property type="term" value="C:transcription factor TFIIA complex"/>
    <property type="evidence" value="ECO:0007669"/>
    <property type="project" value="InterPro"/>
</dbReference>
<evidence type="ECO:0000256" key="1">
    <source>
        <dbReference type="ARBA" id="ARBA00004123"/>
    </source>
</evidence>
<dbReference type="Gene3D" id="1.10.287.190">
    <property type="entry name" value="Transcription factor IIA gamma subunit, alpha-helical domain"/>
    <property type="match status" value="1"/>
</dbReference>
<evidence type="ECO:0000256" key="2">
    <source>
        <dbReference type="ARBA" id="ARBA00007675"/>
    </source>
</evidence>
<dbReference type="InterPro" id="IPR003194">
    <property type="entry name" value="TFIIA_gsu"/>
</dbReference>
<dbReference type="InterPro" id="IPR015871">
    <property type="entry name" value="TFIIA_gsu_C"/>
</dbReference>
<comment type="caution">
    <text evidence="9">The sequence shown here is derived from an EMBL/GenBank/DDBJ whole genome shotgun (WGS) entry which is preliminary data.</text>
</comment>
<feature type="domain" description="Transcription initiation factor IIA gamma subunit N-terminal" evidence="7">
    <location>
        <begin position="3"/>
        <end position="46"/>
    </location>
</feature>
<dbReference type="OrthoDB" id="586585at2759"/>
<name>A0A2P6Q585_ROSCH</name>
<keyword evidence="10" id="KW-1185">Reference proteome</keyword>
<evidence type="ECO:0000256" key="4">
    <source>
        <dbReference type="ARBA" id="ARBA00023163"/>
    </source>
</evidence>
<sequence length="115" mass="12844">MATLYRSSGIGKCLVETLEEMLENGTLTAELAFQVLLQFDASMAQAFRTRVKNKVSIKGHLHTYNFCNHVWNFSVHDAVVRYQNNIGATVEENVDRLKIVACDPKSPADLVISIS</sequence>
<keyword evidence="4 6" id="KW-0804">Transcription</keyword>
<evidence type="ECO:0000256" key="6">
    <source>
        <dbReference type="PIRNR" id="PIRNR009415"/>
    </source>
</evidence>
<dbReference type="SUPFAM" id="SSF50784">
    <property type="entry name" value="Transcription factor IIA (TFIIA), beta-barrel domain"/>
    <property type="match status" value="1"/>
</dbReference>
<comment type="subcellular location">
    <subcellularLocation>
        <location evidence="1 6">Nucleus</location>
    </subcellularLocation>
</comment>
<evidence type="ECO:0000259" key="7">
    <source>
        <dbReference type="Pfam" id="PF02268"/>
    </source>
</evidence>
<keyword evidence="9" id="KW-0396">Initiation factor</keyword>
<feature type="domain" description="Transcription initiation factor IIA gamma subunit C-terminal" evidence="8">
    <location>
        <begin position="58"/>
        <end position="103"/>
    </location>
</feature>
<dbReference type="Proteomes" id="UP000238479">
    <property type="component" value="Chromosome 5"/>
</dbReference>
<comment type="function">
    <text evidence="6">TFIIA is a component of the transcription machinery of RNA polymerase II and plays an important role in transcriptional activation.</text>
</comment>
<dbReference type="CDD" id="cd10014">
    <property type="entry name" value="TFIIA_gamma_C"/>
    <property type="match status" value="1"/>
</dbReference>
<dbReference type="GO" id="GO:0003743">
    <property type="term" value="F:translation initiation factor activity"/>
    <property type="evidence" value="ECO:0007669"/>
    <property type="project" value="UniProtKB-KW"/>
</dbReference>
<dbReference type="PANTHER" id="PTHR10966">
    <property type="entry name" value="TRANSCRIPTION INITIATION FACTOR IIA SUBUNIT 2"/>
    <property type="match status" value="1"/>
</dbReference>
<reference evidence="9 10" key="1">
    <citation type="journal article" date="2018" name="Nat. Genet.">
        <title>The Rosa genome provides new insights in the design of modern roses.</title>
        <authorList>
            <person name="Bendahmane M."/>
        </authorList>
    </citation>
    <scope>NUCLEOTIDE SEQUENCE [LARGE SCALE GENOMIC DNA]</scope>
    <source>
        <strain evidence="10">cv. Old Blush</strain>
    </source>
</reference>
<organism evidence="9 10">
    <name type="scientific">Rosa chinensis</name>
    <name type="common">China rose</name>
    <dbReference type="NCBI Taxonomy" id="74649"/>
    <lineage>
        <taxon>Eukaryota</taxon>
        <taxon>Viridiplantae</taxon>
        <taxon>Streptophyta</taxon>
        <taxon>Embryophyta</taxon>
        <taxon>Tracheophyta</taxon>
        <taxon>Spermatophyta</taxon>
        <taxon>Magnoliopsida</taxon>
        <taxon>eudicotyledons</taxon>
        <taxon>Gunneridae</taxon>
        <taxon>Pentapetalae</taxon>
        <taxon>rosids</taxon>
        <taxon>fabids</taxon>
        <taxon>Rosales</taxon>
        <taxon>Rosaceae</taxon>
        <taxon>Rosoideae</taxon>
        <taxon>Rosoideae incertae sedis</taxon>
        <taxon>Rosa</taxon>
    </lineage>
</organism>
<keyword evidence="5 6" id="KW-0539">Nucleus</keyword>
<dbReference type="GO" id="GO:0006367">
    <property type="term" value="P:transcription initiation at RNA polymerase II promoter"/>
    <property type="evidence" value="ECO:0007669"/>
    <property type="project" value="InterPro"/>
</dbReference>
<dbReference type="InterPro" id="IPR009083">
    <property type="entry name" value="TFIIA_a-hlx"/>
</dbReference>
<gene>
    <name evidence="9" type="ORF">RchiOBHm_Chr5g0012851</name>
</gene>
<evidence type="ECO:0000313" key="10">
    <source>
        <dbReference type="Proteomes" id="UP000238479"/>
    </source>
</evidence>
<dbReference type="OMA" id="EDQHSMK"/>
<proteinExistence type="inferred from homology"/>